<protein>
    <submittedName>
        <fullName evidence="2">Uncharacterized protein</fullName>
    </submittedName>
</protein>
<comment type="caution">
    <text evidence="2">The sequence shown here is derived from an EMBL/GenBank/DDBJ whole genome shotgun (WGS) entry which is preliminary data.</text>
</comment>
<dbReference type="EMBL" id="JAYRBN010000100">
    <property type="protein sequence ID" value="KAL2727379.1"/>
    <property type="molecule type" value="Genomic_DNA"/>
</dbReference>
<proteinExistence type="predicted"/>
<dbReference type="Proteomes" id="UP001607303">
    <property type="component" value="Unassembled WGS sequence"/>
</dbReference>
<reference evidence="2 3" key="1">
    <citation type="journal article" date="2024" name="Ann. Entomol. Soc. Am.">
        <title>Genomic analyses of the southern and eastern yellowjacket wasps (Hymenoptera: Vespidae) reveal evolutionary signatures of social life.</title>
        <authorList>
            <person name="Catto M.A."/>
            <person name="Caine P.B."/>
            <person name="Orr S.E."/>
            <person name="Hunt B.G."/>
            <person name="Goodisman M.A.D."/>
        </authorList>
    </citation>
    <scope>NUCLEOTIDE SEQUENCE [LARGE SCALE GENOMIC DNA]</scope>
    <source>
        <strain evidence="2">232</strain>
        <tissue evidence="2">Head and thorax</tissue>
    </source>
</reference>
<feature type="region of interest" description="Disordered" evidence="1">
    <location>
        <begin position="34"/>
        <end position="53"/>
    </location>
</feature>
<dbReference type="AlphaFoldDB" id="A0ABD2B3R0"/>
<evidence type="ECO:0000313" key="3">
    <source>
        <dbReference type="Proteomes" id="UP001607303"/>
    </source>
</evidence>
<feature type="compositionally biased region" description="Basic and acidic residues" evidence="1">
    <location>
        <begin position="37"/>
        <end position="51"/>
    </location>
</feature>
<sequence length="69" mass="7832">MERNPSTLTRNELTDRLADPNKFIITDSCKKYCQHTSKNDNKSDSSDKDTISENSEGKAIYLGIYLNSD</sequence>
<evidence type="ECO:0000256" key="1">
    <source>
        <dbReference type="SAM" id="MobiDB-lite"/>
    </source>
</evidence>
<evidence type="ECO:0000313" key="2">
    <source>
        <dbReference type="EMBL" id="KAL2727379.1"/>
    </source>
</evidence>
<name>A0ABD2B3R0_VESMC</name>
<organism evidence="2 3">
    <name type="scientific">Vespula maculifrons</name>
    <name type="common">Eastern yellow jacket</name>
    <name type="synonym">Wasp</name>
    <dbReference type="NCBI Taxonomy" id="7453"/>
    <lineage>
        <taxon>Eukaryota</taxon>
        <taxon>Metazoa</taxon>
        <taxon>Ecdysozoa</taxon>
        <taxon>Arthropoda</taxon>
        <taxon>Hexapoda</taxon>
        <taxon>Insecta</taxon>
        <taxon>Pterygota</taxon>
        <taxon>Neoptera</taxon>
        <taxon>Endopterygota</taxon>
        <taxon>Hymenoptera</taxon>
        <taxon>Apocrita</taxon>
        <taxon>Aculeata</taxon>
        <taxon>Vespoidea</taxon>
        <taxon>Vespidae</taxon>
        <taxon>Vespinae</taxon>
        <taxon>Vespula</taxon>
    </lineage>
</organism>
<gene>
    <name evidence="2" type="ORF">V1477_016655</name>
</gene>
<accession>A0ABD2B3R0</accession>
<keyword evidence="3" id="KW-1185">Reference proteome</keyword>